<evidence type="ECO:0000313" key="10">
    <source>
        <dbReference type="EMBL" id="EDV25430.1"/>
    </source>
</evidence>
<dbReference type="RefSeq" id="XP_002111463.1">
    <property type="nucleotide sequence ID" value="XM_002111427.1"/>
</dbReference>
<evidence type="ECO:0000256" key="3">
    <source>
        <dbReference type="ARBA" id="ARBA00022980"/>
    </source>
</evidence>
<keyword evidence="4" id="KW-0175">Coiled coil</keyword>
<dbReference type="eggNOG" id="KOG3346">
    <property type="taxonomic scope" value="Eukaryota"/>
</dbReference>
<dbReference type="CTD" id="6753173"/>
<evidence type="ECO:0000256" key="1">
    <source>
        <dbReference type="ARBA" id="ARBA00004173"/>
    </source>
</evidence>
<keyword evidence="11" id="KW-1185">Reference proteome</keyword>
<dbReference type="GO" id="GO:0005762">
    <property type="term" value="C:mitochondrial large ribosomal subunit"/>
    <property type="evidence" value="ECO:0000318"/>
    <property type="project" value="GO_Central"/>
</dbReference>
<dbReference type="InterPro" id="IPR035810">
    <property type="entry name" value="PEBP_euk"/>
</dbReference>
<evidence type="ECO:0000256" key="8">
    <source>
        <dbReference type="ARBA" id="ARBA00039444"/>
    </source>
</evidence>
<dbReference type="CDD" id="cd00866">
    <property type="entry name" value="PEBP_euk"/>
    <property type="match status" value="1"/>
</dbReference>
<comment type="similarity">
    <text evidence="7">Belongs to the phosphatidylethanolamine-binding protein family. Mitochondrion-specific ribosomal protein mL38 subfamily.</text>
</comment>
<dbReference type="Pfam" id="PF01161">
    <property type="entry name" value="PBP"/>
    <property type="match status" value="1"/>
</dbReference>
<evidence type="ECO:0000256" key="4">
    <source>
        <dbReference type="ARBA" id="ARBA00023054"/>
    </source>
</evidence>
<dbReference type="PANTHER" id="PTHR11362:SF133">
    <property type="entry name" value="LARGE RIBOSOMAL SUBUNIT PROTEIN ML38"/>
    <property type="match status" value="1"/>
</dbReference>
<dbReference type="PhylomeDB" id="B3RV34"/>
<proteinExistence type="inferred from homology"/>
<keyword evidence="6" id="KW-0687">Ribonucleoprotein</keyword>
<evidence type="ECO:0000256" key="7">
    <source>
        <dbReference type="ARBA" id="ARBA00038016"/>
    </source>
</evidence>
<name>B3RV34_TRIAD</name>
<dbReference type="InterPro" id="IPR036610">
    <property type="entry name" value="PEBP-like_sf"/>
</dbReference>
<dbReference type="SUPFAM" id="SSF49777">
    <property type="entry name" value="PEBP-like"/>
    <property type="match status" value="1"/>
</dbReference>
<dbReference type="OrthoDB" id="2153661at2759"/>
<dbReference type="STRING" id="10228.B3RV34"/>
<sequence length="312" mass="35908">MEISIRSLVGRSSSIARSRIFLQGCIACRNSTLSASQPNINDLPVADLTKSQRKSILHHNKRSIQLEQASRRKELQIPLSRVYDDWLSTTGPKHVMTVAEHYGIFKDVLMDYPFFPTVNFGVEYPNYRVQWGNLISPSKTAARPKISFAPKYNDGLWTLIMINPDGVFIENQQESEILHWLLINMAPSTAIKGVEACKYLQPLPIRGTGYHRLIFLLCKQSREIPVPDQITDIADRSFSTYNFLIQHQDSLKPVGLRFFQSDWDKSVTTSFRKMLGMNEPTYSAQPIPLSKSRLKKYKHRNIYKNKEKLFRA</sequence>
<dbReference type="AlphaFoldDB" id="B3RV34"/>
<keyword evidence="2" id="KW-0809">Transit peptide</keyword>
<evidence type="ECO:0000256" key="9">
    <source>
        <dbReference type="ARBA" id="ARBA00041206"/>
    </source>
</evidence>
<keyword evidence="5" id="KW-0496">Mitochondrion</keyword>
<organism evidence="10 11">
    <name type="scientific">Trichoplax adhaerens</name>
    <name type="common">Trichoplax reptans</name>
    <dbReference type="NCBI Taxonomy" id="10228"/>
    <lineage>
        <taxon>Eukaryota</taxon>
        <taxon>Metazoa</taxon>
        <taxon>Placozoa</taxon>
        <taxon>Uniplacotomia</taxon>
        <taxon>Trichoplacea</taxon>
        <taxon>Trichoplacidae</taxon>
        <taxon>Trichoplax</taxon>
    </lineage>
</organism>
<dbReference type="KEGG" id="tad:TRIADDRAFT_55510"/>
<keyword evidence="3" id="KW-0689">Ribosomal protein</keyword>
<evidence type="ECO:0000256" key="5">
    <source>
        <dbReference type="ARBA" id="ARBA00023128"/>
    </source>
</evidence>
<dbReference type="OMA" id="NNEYCHW"/>
<reference evidence="10 11" key="1">
    <citation type="journal article" date="2008" name="Nature">
        <title>The Trichoplax genome and the nature of placozoans.</title>
        <authorList>
            <person name="Srivastava M."/>
            <person name="Begovic E."/>
            <person name="Chapman J."/>
            <person name="Putnam N.H."/>
            <person name="Hellsten U."/>
            <person name="Kawashima T."/>
            <person name="Kuo A."/>
            <person name="Mitros T."/>
            <person name="Salamov A."/>
            <person name="Carpenter M.L."/>
            <person name="Signorovitch A.Y."/>
            <person name="Moreno M.A."/>
            <person name="Kamm K."/>
            <person name="Grimwood J."/>
            <person name="Schmutz J."/>
            <person name="Shapiro H."/>
            <person name="Grigoriev I.V."/>
            <person name="Buss L.W."/>
            <person name="Schierwater B."/>
            <person name="Dellaporta S.L."/>
            <person name="Rokhsar D.S."/>
        </authorList>
    </citation>
    <scope>NUCLEOTIDE SEQUENCE [LARGE SCALE GENOMIC DNA]</scope>
    <source>
        <strain evidence="10 11">Grell-BS-1999</strain>
    </source>
</reference>
<accession>B3RV34</accession>
<protein>
    <recommendedName>
        <fullName evidence="8">Large ribosomal subunit protein mL38</fullName>
    </recommendedName>
    <alternativeName>
        <fullName evidence="9">39S ribosomal protein L38, mitochondrial</fullName>
    </alternativeName>
</protein>
<evidence type="ECO:0000256" key="6">
    <source>
        <dbReference type="ARBA" id="ARBA00023274"/>
    </source>
</evidence>
<dbReference type="GeneID" id="6753173"/>
<evidence type="ECO:0000313" key="11">
    <source>
        <dbReference type="Proteomes" id="UP000009022"/>
    </source>
</evidence>
<dbReference type="Proteomes" id="UP000009022">
    <property type="component" value="Unassembled WGS sequence"/>
</dbReference>
<dbReference type="PANTHER" id="PTHR11362">
    <property type="entry name" value="PHOSPHATIDYLETHANOLAMINE-BINDING PROTEIN"/>
    <property type="match status" value="1"/>
</dbReference>
<comment type="subcellular location">
    <subcellularLocation>
        <location evidence="1">Mitochondrion</location>
    </subcellularLocation>
</comment>
<dbReference type="InterPro" id="IPR008914">
    <property type="entry name" value="PEBP"/>
</dbReference>
<dbReference type="Gene3D" id="3.90.280.10">
    <property type="entry name" value="PEBP-like"/>
    <property type="match status" value="1"/>
</dbReference>
<dbReference type="HOGENOM" id="CLU_892336_0_0_1"/>
<gene>
    <name evidence="10" type="ORF">TRIADDRAFT_55510</name>
</gene>
<dbReference type="InParanoid" id="B3RV34"/>
<evidence type="ECO:0000256" key="2">
    <source>
        <dbReference type="ARBA" id="ARBA00022946"/>
    </source>
</evidence>
<dbReference type="EMBL" id="DS985244">
    <property type="protein sequence ID" value="EDV25430.1"/>
    <property type="molecule type" value="Genomic_DNA"/>
</dbReference>
<dbReference type="FunCoup" id="B3RV34">
    <property type="interactions" value="1017"/>
</dbReference>